<accession>A0A1M5WPH3</accession>
<reference evidence="1 2" key="1">
    <citation type="submission" date="2016-11" db="EMBL/GenBank/DDBJ databases">
        <authorList>
            <person name="Jaros S."/>
            <person name="Januszkiewicz K."/>
            <person name="Wedrychowicz H."/>
        </authorList>
    </citation>
    <scope>NUCLEOTIDE SEQUENCE [LARGE SCALE GENOMIC DNA]</scope>
    <source>
        <strain evidence="1 2">DSM 6191</strain>
    </source>
</reference>
<proteinExistence type="predicted"/>
<evidence type="ECO:0000313" key="1">
    <source>
        <dbReference type="EMBL" id="SHH89391.1"/>
    </source>
</evidence>
<organism evidence="1 2">
    <name type="scientific">Clostridium intestinale DSM 6191</name>
    <dbReference type="NCBI Taxonomy" id="1121320"/>
    <lineage>
        <taxon>Bacteria</taxon>
        <taxon>Bacillati</taxon>
        <taxon>Bacillota</taxon>
        <taxon>Clostridia</taxon>
        <taxon>Eubacteriales</taxon>
        <taxon>Clostridiaceae</taxon>
        <taxon>Clostridium</taxon>
    </lineage>
</organism>
<dbReference type="AlphaFoldDB" id="A0A1M5WPH3"/>
<dbReference type="RefSeq" id="WP_175550862.1">
    <property type="nucleotide sequence ID" value="NZ_FQXU01000004.1"/>
</dbReference>
<gene>
    <name evidence="1" type="ORF">SAMN02745941_01189</name>
</gene>
<dbReference type="Proteomes" id="UP000184241">
    <property type="component" value="Unassembled WGS sequence"/>
</dbReference>
<name>A0A1M5WPH3_9CLOT</name>
<sequence length="54" mass="6252">MLEENILSIKINGIVVYEKAKDTKYIQKEENIIIEEHSLNSNKSDPVVLPRKKV</sequence>
<evidence type="ECO:0000313" key="2">
    <source>
        <dbReference type="Proteomes" id="UP000184241"/>
    </source>
</evidence>
<dbReference type="EMBL" id="FQXU01000004">
    <property type="protein sequence ID" value="SHH89391.1"/>
    <property type="molecule type" value="Genomic_DNA"/>
</dbReference>
<protein>
    <submittedName>
        <fullName evidence="1">Uncharacterized protein</fullName>
    </submittedName>
</protein>